<evidence type="ECO:0000313" key="1">
    <source>
        <dbReference type="EMBL" id="PYI51643.1"/>
    </source>
</evidence>
<comment type="caution">
    <text evidence="1">The sequence shown here is derived from an EMBL/GenBank/DDBJ whole genome shotgun (WGS) entry which is preliminary data.</text>
</comment>
<keyword evidence="2" id="KW-1185">Reference proteome</keyword>
<name>A0A2V5K264_9BACL</name>
<accession>A0A2V5K264</accession>
<sequence>MAAGGVRVDTKNGGSVSVSNVIDEKEFEDEGAGVGNIIFVSDTAVTLTIQGNDPHPNISYRPKASLNGRSFDLGSEREDVEVANRVATLSKPGYYGVNVRFGSDFSADTVAEFVVQILGNGSNSEGDTKTERAPADVQEAVNAEPTASNVRVDGHEKSFEAYNINGNNFFKLRDLAAVLSGTRKQFEVSWDSDKNAINLITGKAYTSVGGELALSDKPVTQKASSTASVIYIDGKQTQLTAYNINGNNYFKLRDIAKAINFGVTWDGTSNRIGMDSAAEYVEPEAEKSPSGETVPAAKGFHVKINNDTQTGTVPEFQLELWSVKEDNLLGAVQANASHYDRNIGVYNLTFDYEGYKAGDELALVLREADSSIAYISFTFTKINEAGDLERSTYKVEKGTHVKLKIEEKTYYPGEDETVTATTLIGSDLYPIEGFLKKGK</sequence>
<dbReference type="AlphaFoldDB" id="A0A2V5K264"/>
<organism evidence="1 2">
    <name type="scientific">Paenibacillus flagellatus</name>
    <dbReference type="NCBI Taxonomy" id="2211139"/>
    <lineage>
        <taxon>Bacteria</taxon>
        <taxon>Bacillati</taxon>
        <taxon>Bacillota</taxon>
        <taxon>Bacilli</taxon>
        <taxon>Bacillales</taxon>
        <taxon>Paenibacillaceae</taxon>
        <taxon>Paenibacillus</taxon>
    </lineage>
</organism>
<evidence type="ECO:0000313" key="2">
    <source>
        <dbReference type="Proteomes" id="UP000247476"/>
    </source>
</evidence>
<reference evidence="1 2" key="1">
    <citation type="submission" date="2018-05" db="EMBL/GenBank/DDBJ databases">
        <title>Paenibacillus flagellatus sp. nov., isolated from selenium mineral soil.</title>
        <authorList>
            <person name="Dai X."/>
        </authorList>
    </citation>
    <scope>NUCLEOTIDE SEQUENCE [LARGE SCALE GENOMIC DNA]</scope>
    <source>
        <strain evidence="1 2">DXL2</strain>
    </source>
</reference>
<evidence type="ECO:0008006" key="3">
    <source>
        <dbReference type="Google" id="ProtNLM"/>
    </source>
</evidence>
<dbReference type="EMBL" id="QJVJ01000012">
    <property type="protein sequence ID" value="PYI51643.1"/>
    <property type="molecule type" value="Genomic_DNA"/>
</dbReference>
<dbReference type="Proteomes" id="UP000247476">
    <property type="component" value="Unassembled WGS sequence"/>
</dbReference>
<gene>
    <name evidence="1" type="ORF">DLM86_23950</name>
</gene>
<proteinExistence type="predicted"/>
<protein>
    <recommendedName>
        <fullName evidence="3">Copper amine oxidase-like N-terminal domain-containing protein</fullName>
    </recommendedName>
</protein>